<dbReference type="Proteomes" id="UP001146120">
    <property type="component" value="Unassembled WGS sequence"/>
</dbReference>
<comment type="caution">
    <text evidence="2">The sequence shown here is derived from an EMBL/GenBank/DDBJ whole genome shotgun (WGS) entry which is preliminary data.</text>
</comment>
<dbReference type="Pfam" id="PF03184">
    <property type="entry name" value="DDE_1"/>
    <property type="match status" value="1"/>
</dbReference>
<reference evidence="2" key="2">
    <citation type="journal article" date="2023" name="Microbiol Resour">
        <title>Decontamination and Annotation of the Draft Genome Sequence of the Oomycete Lagenidium giganteum ARSEF 373.</title>
        <authorList>
            <person name="Morgan W.R."/>
            <person name="Tartar A."/>
        </authorList>
    </citation>
    <scope>NUCLEOTIDE SEQUENCE</scope>
    <source>
        <strain evidence="2">ARSEF 373</strain>
    </source>
</reference>
<dbReference type="GO" id="GO:0003676">
    <property type="term" value="F:nucleic acid binding"/>
    <property type="evidence" value="ECO:0007669"/>
    <property type="project" value="InterPro"/>
</dbReference>
<protein>
    <recommendedName>
        <fullName evidence="1">DDE-1 domain-containing protein</fullName>
    </recommendedName>
</protein>
<dbReference type="AlphaFoldDB" id="A0AAV2YU41"/>
<dbReference type="InterPro" id="IPR004875">
    <property type="entry name" value="DDE_SF_endonuclease_dom"/>
</dbReference>
<reference evidence="2" key="1">
    <citation type="submission" date="2022-11" db="EMBL/GenBank/DDBJ databases">
        <authorList>
            <person name="Morgan W.R."/>
            <person name="Tartar A."/>
        </authorList>
    </citation>
    <scope>NUCLEOTIDE SEQUENCE</scope>
    <source>
        <strain evidence="2">ARSEF 373</strain>
    </source>
</reference>
<proteinExistence type="predicted"/>
<feature type="domain" description="DDE-1" evidence="1">
    <location>
        <begin position="148"/>
        <end position="241"/>
    </location>
</feature>
<organism evidence="2 3">
    <name type="scientific">Lagenidium giganteum</name>
    <dbReference type="NCBI Taxonomy" id="4803"/>
    <lineage>
        <taxon>Eukaryota</taxon>
        <taxon>Sar</taxon>
        <taxon>Stramenopiles</taxon>
        <taxon>Oomycota</taxon>
        <taxon>Peronosporomycetes</taxon>
        <taxon>Pythiales</taxon>
        <taxon>Pythiaceae</taxon>
    </lineage>
</organism>
<accession>A0AAV2YU41</accession>
<dbReference type="EMBL" id="DAKRPA010000113">
    <property type="protein sequence ID" value="DAZ98192.1"/>
    <property type="molecule type" value="Genomic_DNA"/>
</dbReference>
<sequence>MDKDLLLKAAHTILIESTEEWTQHSVHNGKKLMTQLTLAGGKLAVSEEKKPSIVRSIAFYLGELKRTFDSGELQDDTTRNMDETHFIINMDNKTTLDFRGQSRIKYHDVVSGWEGMTLVLLRRGGERACIEPPMMVFKNAISSYPIGEDTPGITYHFGPSGWMDQRVFCEWLTDTTCVKADPHGLHQVIYMDNVALEQIENPDLQDEMDAVIARKNVELEFLPANSTDSCQPADVAAIQKMFSNKPTKAGEWSGKLTQPGKTYFLQLAVQACRIDSGMQDDTGLSVERKSMIRCGLGKNVMGVWEEKQLTLHLHELTKKHREYFEGKEREAMVRALAVSELKISYIFEYLDL</sequence>
<name>A0AAV2YU41_9STRA</name>
<evidence type="ECO:0000313" key="2">
    <source>
        <dbReference type="EMBL" id="DAZ98192.1"/>
    </source>
</evidence>
<evidence type="ECO:0000259" key="1">
    <source>
        <dbReference type="Pfam" id="PF03184"/>
    </source>
</evidence>
<gene>
    <name evidence="2" type="ORF">N0F65_005324</name>
</gene>
<keyword evidence="3" id="KW-1185">Reference proteome</keyword>
<evidence type="ECO:0000313" key="3">
    <source>
        <dbReference type="Proteomes" id="UP001146120"/>
    </source>
</evidence>